<dbReference type="Proteomes" id="UP001500752">
    <property type="component" value="Unassembled WGS sequence"/>
</dbReference>
<keyword evidence="1" id="KW-0812">Transmembrane</keyword>
<keyword evidence="3" id="KW-1185">Reference proteome</keyword>
<evidence type="ECO:0000313" key="2">
    <source>
        <dbReference type="EMBL" id="GAA3680197.1"/>
    </source>
</evidence>
<protein>
    <submittedName>
        <fullName evidence="2">DUF4383 domain-containing protein</fullName>
    </submittedName>
</protein>
<gene>
    <name evidence="2" type="ORF">GCM10023081_17920</name>
</gene>
<dbReference type="RefSeq" id="WP_345150158.1">
    <property type="nucleotide sequence ID" value="NZ_BAABEO010000011.1"/>
</dbReference>
<accession>A0ABP7C8U2</accession>
<dbReference type="Pfam" id="PF14325">
    <property type="entry name" value="DUF4383"/>
    <property type="match status" value="1"/>
</dbReference>
<evidence type="ECO:0000313" key="3">
    <source>
        <dbReference type="Proteomes" id="UP001500752"/>
    </source>
</evidence>
<sequence length="154" mass="16242">MGTVGVPATGATGRTTVQKVAMAIGAVFVLVGLLGFIPGVTTNYDQLAFIGHHSTALLLGIFQVSILHNIVHILIGVAGLALARTPAGARNYLIWGGVVYLVLWLYGLVIGHDSAANFVPVNMADNWLHLFLGAGMVVLGLLLGRHERTDVRHA</sequence>
<evidence type="ECO:0000256" key="1">
    <source>
        <dbReference type="SAM" id="Phobius"/>
    </source>
</evidence>
<feature type="transmembrane region" description="Helical" evidence="1">
    <location>
        <begin position="127"/>
        <end position="144"/>
    </location>
</feature>
<comment type="caution">
    <text evidence="2">The sequence shown here is derived from an EMBL/GenBank/DDBJ whole genome shotgun (WGS) entry which is preliminary data.</text>
</comment>
<feature type="transmembrane region" description="Helical" evidence="1">
    <location>
        <begin position="20"/>
        <end position="37"/>
    </location>
</feature>
<feature type="transmembrane region" description="Helical" evidence="1">
    <location>
        <begin position="57"/>
        <end position="80"/>
    </location>
</feature>
<keyword evidence="1" id="KW-1133">Transmembrane helix</keyword>
<keyword evidence="1" id="KW-0472">Membrane</keyword>
<feature type="transmembrane region" description="Helical" evidence="1">
    <location>
        <begin position="92"/>
        <end position="112"/>
    </location>
</feature>
<reference evidence="3" key="1">
    <citation type="journal article" date="2019" name="Int. J. Syst. Evol. Microbiol.">
        <title>The Global Catalogue of Microorganisms (GCM) 10K type strain sequencing project: providing services to taxonomists for standard genome sequencing and annotation.</title>
        <authorList>
            <consortium name="The Broad Institute Genomics Platform"/>
            <consortium name="The Broad Institute Genome Sequencing Center for Infectious Disease"/>
            <person name="Wu L."/>
            <person name="Ma J."/>
        </authorList>
    </citation>
    <scope>NUCLEOTIDE SEQUENCE [LARGE SCALE GENOMIC DNA]</scope>
    <source>
        <strain evidence="3">JCM 30742</strain>
    </source>
</reference>
<dbReference type="EMBL" id="BAABEO010000011">
    <property type="protein sequence ID" value="GAA3680197.1"/>
    <property type="molecule type" value="Genomic_DNA"/>
</dbReference>
<proteinExistence type="predicted"/>
<name>A0ABP7C8U2_9MICC</name>
<organism evidence="2 3">
    <name type="scientific">Arthrobacter ginkgonis</name>
    <dbReference type="NCBI Taxonomy" id="1630594"/>
    <lineage>
        <taxon>Bacteria</taxon>
        <taxon>Bacillati</taxon>
        <taxon>Actinomycetota</taxon>
        <taxon>Actinomycetes</taxon>
        <taxon>Micrococcales</taxon>
        <taxon>Micrococcaceae</taxon>
        <taxon>Arthrobacter</taxon>
    </lineage>
</organism>